<feature type="domain" description="Cell wall-active antibiotics response LiaF-like C-terminal" evidence="2">
    <location>
        <begin position="108"/>
        <end position="216"/>
    </location>
</feature>
<evidence type="ECO:0000259" key="2">
    <source>
        <dbReference type="Pfam" id="PF09922"/>
    </source>
</evidence>
<name>A0A540V6X4_9BACL</name>
<dbReference type="OrthoDB" id="2351415at2"/>
<feature type="transmembrane region" description="Helical" evidence="1">
    <location>
        <begin position="46"/>
        <end position="76"/>
    </location>
</feature>
<dbReference type="EMBL" id="VIGD01000001">
    <property type="protein sequence ID" value="TQE92517.1"/>
    <property type="molecule type" value="Genomic_DNA"/>
</dbReference>
<reference evidence="3 4" key="1">
    <citation type="submission" date="2019-06" db="EMBL/GenBank/DDBJ databases">
        <title>Genome sequence of Ureibacillus terrenus.</title>
        <authorList>
            <person name="Maclea K.S."/>
            <person name="Simoes M."/>
        </authorList>
    </citation>
    <scope>NUCLEOTIDE SEQUENCE [LARGE SCALE GENOMIC DNA]</scope>
    <source>
        <strain evidence="3 4">ATCC BAA-384</strain>
    </source>
</reference>
<proteinExistence type="predicted"/>
<dbReference type="Pfam" id="PF09922">
    <property type="entry name" value="LiaF-like_C"/>
    <property type="match status" value="1"/>
</dbReference>
<comment type="caution">
    <text evidence="3">The sequence shown here is derived from an EMBL/GenBank/DDBJ whole genome shotgun (WGS) entry which is preliminary data.</text>
</comment>
<evidence type="ECO:0000313" key="3">
    <source>
        <dbReference type="EMBL" id="TQE92517.1"/>
    </source>
</evidence>
<evidence type="ECO:0000256" key="1">
    <source>
        <dbReference type="SAM" id="Phobius"/>
    </source>
</evidence>
<keyword evidence="1" id="KW-0472">Membrane</keyword>
<dbReference type="PIRSF" id="PIRSF031509">
    <property type="entry name" value="Cell_wall_LiaF/YvqF"/>
    <property type="match status" value="1"/>
</dbReference>
<organism evidence="3 4">
    <name type="scientific">Ureibacillus terrenus</name>
    <dbReference type="NCBI Taxonomy" id="118246"/>
    <lineage>
        <taxon>Bacteria</taxon>
        <taxon>Bacillati</taxon>
        <taxon>Bacillota</taxon>
        <taxon>Bacilli</taxon>
        <taxon>Bacillales</taxon>
        <taxon>Caryophanaceae</taxon>
        <taxon>Ureibacillus</taxon>
    </lineage>
</organism>
<dbReference type="InterPro" id="IPR047793">
    <property type="entry name" value="LiaF_C"/>
</dbReference>
<dbReference type="AlphaFoldDB" id="A0A540V6X4"/>
<accession>A0A540V6X4</accession>
<feature type="transmembrane region" description="Helical" evidence="1">
    <location>
        <begin position="6"/>
        <end position="34"/>
    </location>
</feature>
<keyword evidence="1" id="KW-0812">Transmembrane</keyword>
<keyword evidence="1" id="KW-1133">Transmembrane helix</keyword>
<sequence>MISLFFLLVLIVFVELTIFNNGGALFLIIGAFLLYRSFSKGKKIYFWLGAFFIFLAVLALWSLRFFIVCLLIYILFKQTTSRQKEVKIDAGHPEFGTIQKNELILPSSWPMENYKWQDLLLQNFLGDFTVDVTETVLPAGTSVITIRQGIGKVRIILPYEIPFRLQYSTLIGEAKILDYPPKRLWNEKLTFEDGNPDESKRKLVIHVAAWLGDVEVNRK</sequence>
<protein>
    <recommendedName>
        <fullName evidence="2">Cell wall-active antibiotics response LiaF-like C-terminal domain-containing protein</fullName>
    </recommendedName>
</protein>
<dbReference type="InterPro" id="IPR024425">
    <property type="entry name" value="LiaF-like_C"/>
</dbReference>
<evidence type="ECO:0000313" key="4">
    <source>
        <dbReference type="Proteomes" id="UP000315753"/>
    </source>
</evidence>
<keyword evidence="4" id="KW-1185">Reference proteome</keyword>
<dbReference type="GO" id="GO:0016020">
    <property type="term" value="C:membrane"/>
    <property type="evidence" value="ECO:0007669"/>
    <property type="project" value="InterPro"/>
</dbReference>
<dbReference type="InterPro" id="IPR016975">
    <property type="entry name" value="Cell_wall_LiaF"/>
</dbReference>
<dbReference type="NCBIfam" id="NF040535">
    <property type="entry name" value="LiaF_C_term"/>
    <property type="match status" value="1"/>
</dbReference>
<dbReference type="Proteomes" id="UP000315753">
    <property type="component" value="Unassembled WGS sequence"/>
</dbReference>
<gene>
    <name evidence="3" type="ORF">FKZ59_01670</name>
</gene>